<dbReference type="Proteomes" id="UP000591929">
    <property type="component" value="Unassembled WGS sequence"/>
</dbReference>
<dbReference type="Pfam" id="PF01381">
    <property type="entry name" value="HTH_3"/>
    <property type="match status" value="1"/>
</dbReference>
<dbReference type="SMART" id="SM00530">
    <property type="entry name" value="HTH_XRE"/>
    <property type="match status" value="1"/>
</dbReference>
<dbReference type="SUPFAM" id="SSF47413">
    <property type="entry name" value="lambda repressor-like DNA-binding domains"/>
    <property type="match status" value="1"/>
</dbReference>
<feature type="domain" description="HTH cro/C1-type" evidence="1">
    <location>
        <begin position="8"/>
        <end position="61"/>
    </location>
</feature>
<evidence type="ECO:0000259" key="1">
    <source>
        <dbReference type="PROSITE" id="PS50943"/>
    </source>
</evidence>
<dbReference type="AlphaFoldDB" id="A0A841YA42"/>
<dbReference type="InterPro" id="IPR011990">
    <property type="entry name" value="TPR-like_helical_dom_sf"/>
</dbReference>
<dbReference type="PROSITE" id="PS50943">
    <property type="entry name" value="HTH_CROC1"/>
    <property type="match status" value="1"/>
</dbReference>
<dbReference type="Gene3D" id="1.25.40.10">
    <property type="entry name" value="Tetratricopeptide repeat domain"/>
    <property type="match status" value="1"/>
</dbReference>
<dbReference type="PANTHER" id="PTHR37038">
    <property type="entry name" value="TRANSCRIPTIONAL REGULATOR-RELATED"/>
    <property type="match status" value="1"/>
</dbReference>
<protein>
    <submittedName>
        <fullName evidence="2">Helix-turn-helix domain-containing protein</fullName>
    </submittedName>
</protein>
<organism evidence="2 3">
    <name type="scientific">Listeria booriae</name>
    <dbReference type="NCBI Taxonomy" id="1552123"/>
    <lineage>
        <taxon>Bacteria</taxon>
        <taxon>Bacillati</taxon>
        <taxon>Bacillota</taxon>
        <taxon>Bacilli</taxon>
        <taxon>Bacillales</taxon>
        <taxon>Listeriaceae</taxon>
        <taxon>Listeria</taxon>
    </lineage>
</organism>
<dbReference type="RefSeq" id="WP_185378172.1">
    <property type="nucleotide sequence ID" value="NZ_JAARPL010000018.1"/>
</dbReference>
<name>A0A841YA42_9LIST</name>
<evidence type="ECO:0000313" key="2">
    <source>
        <dbReference type="EMBL" id="MBC1373787.1"/>
    </source>
</evidence>
<dbReference type="InterPro" id="IPR001387">
    <property type="entry name" value="Cro/C1-type_HTH"/>
</dbReference>
<reference evidence="2 3" key="1">
    <citation type="submission" date="2020-03" db="EMBL/GenBank/DDBJ databases">
        <title>Soil Listeria distribution.</title>
        <authorList>
            <person name="Liao J."/>
            <person name="Wiedmann M."/>
        </authorList>
    </citation>
    <scope>NUCLEOTIDE SEQUENCE [LARGE SCALE GENOMIC DNA]</scope>
    <source>
        <strain evidence="2 3">FSL L7-1681</strain>
    </source>
</reference>
<dbReference type="Pfam" id="PF21259">
    <property type="entry name" value="Rgg_C"/>
    <property type="match status" value="1"/>
</dbReference>
<gene>
    <name evidence="2" type="ORF">HB847_15655</name>
</gene>
<sequence>MKTLGETLKYIRTSKGLKQENLATNIISRANYQKIEYDKVIPSYDRYIDILNTLNIEFEELGYIQHDFEPSKRMEIIYGFDNLLSSAQQEAMGILNKKCEDYLEKQNDQYISDIHCTLKAIIKLENTNDFNLAKPFVSHIWDRLEPQNEWFIQDIRILANIFYLFPNYTAKNIVERLLIHLKKYKYYKTSTKLELALKINMATFLILDNDLSSALKYIESANIQATEARNYRSMSVCTLKKGIIISKEGNQKEGMKLIKKSIQMVEIFDDQLMINSYKNEVKDLLQLNI</sequence>
<accession>A0A841YA42</accession>
<evidence type="ECO:0000313" key="3">
    <source>
        <dbReference type="Proteomes" id="UP000591929"/>
    </source>
</evidence>
<dbReference type="InterPro" id="IPR010057">
    <property type="entry name" value="Transcription_activator_Rgg_C"/>
</dbReference>
<dbReference type="GO" id="GO:0003677">
    <property type="term" value="F:DNA binding"/>
    <property type="evidence" value="ECO:0007669"/>
    <property type="project" value="InterPro"/>
</dbReference>
<proteinExistence type="predicted"/>
<dbReference type="EMBL" id="JAARPL010000018">
    <property type="protein sequence ID" value="MBC1373787.1"/>
    <property type="molecule type" value="Genomic_DNA"/>
</dbReference>
<dbReference type="PANTHER" id="PTHR37038:SF13">
    <property type="entry name" value="HTH CRO_C1-TYPE DOMAIN-CONTAINING PROTEIN"/>
    <property type="match status" value="1"/>
</dbReference>
<comment type="caution">
    <text evidence="2">The sequence shown here is derived from an EMBL/GenBank/DDBJ whole genome shotgun (WGS) entry which is preliminary data.</text>
</comment>
<dbReference type="CDD" id="cd00093">
    <property type="entry name" value="HTH_XRE"/>
    <property type="match status" value="1"/>
</dbReference>
<dbReference type="InterPro" id="IPR010982">
    <property type="entry name" value="Lambda_DNA-bd_dom_sf"/>
</dbReference>
<dbReference type="NCBIfam" id="TIGR01716">
    <property type="entry name" value="RGG_Cterm"/>
    <property type="match status" value="1"/>
</dbReference>
<dbReference type="InterPro" id="IPR053163">
    <property type="entry name" value="HTH-type_regulator_Rgg"/>
</dbReference>